<dbReference type="Pfam" id="PF05787">
    <property type="entry name" value="PhoX"/>
    <property type="match status" value="1"/>
</dbReference>
<sequence>MTNKPGVQRIKKGKRDLEVEPAPAGVSRRRFLTFLGTGSAALAAGSSGLLAGCAQGEGRQGAARQDSSKEEEPRATAAQSGRSSFAAIDPTDEDDIVLPEGFEYTLIRSSGDPMGGGLTYGDHNDFVAYFPIDTLEGGDNPEDGILWVNHEYINPMFWSDYTDPEGATKKTKQQIAREKAGVGGSIIRVKREGDSWSFVEGDAMNRRIDATTPMGVTGPAAGSPEMKMEGKSEVIGTFANCSGGVTPWNTVLTCEENFQDYYGQRTDDQGQPGQGTDDSPEALEVAETYRWLDDPDGAQPPEHYGWIVEVDPFDPESKPRKHTWLGRVRHENAAINVSDSGRVVVYTGHDEEDRAIYKFVSSGTYEEGDREANMELLSDGMLYVADFAQGKWTALDYENNELFKDNGYKSQAEVLVRTIDASTIEDPETELPIGTPLDRCEDIEVHPKTGQVYAALTNNELHGNFYGQIVRLTEKDGNPEATEFAYEVFATGGPQSGFASPDNLLFDAHDNLWVVTDMSSDKLNAGIYETFKNNGAFVMPSGIDGGVSGGDVFQFASGPVEAELTGPAFTPDGKTLFLAIQHPGEESESPDNPTSTWPGGDEPKSSVVAITGFA</sequence>
<protein>
    <submittedName>
        <fullName evidence="2">Phosphatase</fullName>
    </submittedName>
</protein>
<organism evidence="2">
    <name type="scientific">uncultured Rubrobacteraceae bacterium</name>
    <dbReference type="NCBI Taxonomy" id="349277"/>
    <lineage>
        <taxon>Bacteria</taxon>
        <taxon>Bacillati</taxon>
        <taxon>Actinomycetota</taxon>
        <taxon>Rubrobacteria</taxon>
        <taxon>Rubrobacterales</taxon>
        <taxon>Rubrobacteraceae</taxon>
        <taxon>environmental samples</taxon>
    </lineage>
</organism>
<reference evidence="2" key="1">
    <citation type="submission" date="2020-02" db="EMBL/GenBank/DDBJ databases">
        <authorList>
            <person name="Meier V. D."/>
        </authorList>
    </citation>
    <scope>NUCLEOTIDE SEQUENCE</scope>
    <source>
        <strain evidence="2">AVDCRST_MAG55</strain>
    </source>
</reference>
<proteinExistence type="predicted"/>
<dbReference type="SUPFAM" id="SSF101898">
    <property type="entry name" value="NHL repeat"/>
    <property type="match status" value="1"/>
</dbReference>
<feature type="region of interest" description="Disordered" evidence="1">
    <location>
        <begin position="1"/>
        <end position="22"/>
    </location>
</feature>
<gene>
    <name evidence="2" type="ORF">AVDCRST_MAG55-878</name>
</gene>
<evidence type="ECO:0000256" key="1">
    <source>
        <dbReference type="SAM" id="MobiDB-lite"/>
    </source>
</evidence>
<dbReference type="EMBL" id="CADCUZ010000035">
    <property type="protein sequence ID" value="CAA9404300.1"/>
    <property type="molecule type" value="Genomic_DNA"/>
</dbReference>
<feature type="region of interest" description="Disordered" evidence="1">
    <location>
        <begin position="584"/>
        <end position="606"/>
    </location>
</feature>
<accession>A0A6J4P475</accession>
<dbReference type="PANTHER" id="PTHR35399:SF2">
    <property type="entry name" value="DUF839 DOMAIN-CONTAINING PROTEIN"/>
    <property type="match status" value="1"/>
</dbReference>
<dbReference type="InterPro" id="IPR006311">
    <property type="entry name" value="TAT_signal"/>
</dbReference>
<evidence type="ECO:0000313" key="2">
    <source>
        <dbReference type="EMBL" id="CAA9404300.1"/>
    </source>
</evidence>
<name>A0A6J4P475_9ACTN</name>
<feature type="region of interest" description="Disordered" evidence="1">
    <location>
        <begin position="53"/>
        <end position="92"/>
    </location>
</feature>
<dbReference type="InterPro" id="IPR008557">
    <property type="entry name" value="PhoX"/>
</dbReference>
<dbReference type="AlphaFoldDB" id="A0A6J4P475"/>
<dbReference type="PROSITE" id="PS51318">
    <property type="entry name" value="TAT"/>
    <property type="match status" value="1"/>
</dbReference>
<dbReference type="PANTHER" id="PTHR35399">
    <property type="entry name" value="SLR8030 PROTEIN"/>
    <property type="match status" value="1"/>
</dbReference>